<evidence type="ECO:0000313" key="2">
    <source>
        <dbReference type="EMBL" id="GHO54314.1"/>
    </source>
</evidence>
<evidence type="ECO:0008006" key="4">
    <source>
        <dbReference type="Google" id="ProtNLM"/>
    </source>
</evidence>
<gene>
    <name evidence="2" type="ORF">KSB_27890</name>
</gene>
<protein>
    <recommendedName>
        <fullName evidence="4">DUF2203 domain-containing protein</fullName>
    </recommendedName>
</protein>
<dbReference type="RefSeq" id="WP_201371044.1">
    <property type="nucleotide sequence ID" value="NZ_BNJG01000001.1"/>
</dbReference>
<dbReference type="EMBL" id="BNJG01000001">
    <property type="protein sequence ID" value="GHO54314.1"/>
    <property type="molecule type" value="Genomic_DNA"/>
</dbReference>
<organism evidence="2 3">
    <name type="scientific">Ktedonobacter robiniae</name>
    <dbReference type="NCBI Taxonomy" id="2778365"/>
    <lineage>
        <taxon>Bacteria</taxon>
        <taxon>Bacillati</taxon>
        <taxon>Chloroflexota</taxon>
        <taxon>Ktedonobacteria</taxon>
        <taxon>Ktedonobacterales</taxon>
        <taxon>Ktedonobacteraceae</taxon>
        <taxon>Ktedonobacter</taxon>
    </lineage>
</organism>
<evidence type="ECO:0000256" key="1">
    <source>
        <dbReference type="SAM" id="Coils"/>
    </source>
</evidence>
<comment type="caution">
    <text evidence="2">The sequence shown here is derived from an EMBL/GenBank/DDBJ whole genome shotgun (WGS) entry which is preliminary data.</text>
</comment>
<accession>A0ABQ3UNM3</accession>
<name>A0ABQ3UNM3_9CHLR</name>
<dbReference type="Proteomes" id="UP000654345">
    <property type="component" value="Unassembled WGS sequence"/>
</dbReference>
<proteinExistence type="predicted"/>
<keyword evidence="3" id="KW-1185">Reference proteome</keyword>
<reference evidence="2 3" key="1">
    <citation type="journal article" date="2021" name="Int. J. Syst. Evol. Microbiol.">
        <title>Reticulibacter mediterranei gen. nov., sp. nov., within the new family Reticulibacteraceae fam. nov., and Ktedonospora formicarum gen. nov., sp. nov., Ktedonobacter robiniae sp. nov., Dictyobacter formicarum sp. nov. and Dictyobacter arantiisoli sp. nov., belonging to the class Ktedonobacteria.</title>
        <authorList>
            <person name="Yabe S."/>
            <person name="Zheng Y."/>
            <person name="Wang C.M."/>
            <person name="Sakai Y."/>
            <person name="Abe K."/>
            <person name="Yokota A."/>
            <person name="Donadio S."/>
            <person name="Cavaletti L."/>
            <person name="Monciardini P."/>
        </authorList>
    </citation>
    <scope>NUCLEOTIDE SEQUENCE [LARGE SCALE GENOMIC DNA]</scope>
    <source>
        <strain evidence="2 3">SOSP1-30</strain>
    </source>
</reference>
<keyword evidence="1" id="KW-0175">Coiled coil</keyword>
<evidence type="ECO:0000313" key="3">
    <source>
        <dbReference type="Proteomes" id="UP000654345"/>
    </source>
</evidence>
<sequence length="133" mass="15287">MPHYFTRAEAEALLPAISVELGKIQVHYRQAQGLEKDLEEMQVKSMGNGHHLQGKILHVQESLLEHVQALQQAMEELQKLGCELKDPEIGLIDFLSLRNGEEVYLCWHLGEEHIDYWHTLEAGFAGRQPFEDE</sequence>
<dbReference type="InterPro" id="IPR018699">
    <property type="entry name" value="DUF2203"/>
</dbReference>
<feature type="coiled-coil region" evidence="1">
    <location>
        <begin position="24"/>
        <end position="83"/>
    </location>
</feature>
<dbReference type="Pfam" id="PF09969">
    <property type="entry name" value="DUF2203"/>
    <property type="match status" value="1"/>
</dbReference>
<dbReference type="PIRSF" id="PIRSF016498">
    <property type="entry name" value="UCP016498"/>
    <property type="match status" value="1"/>
</dbReference>